<dbReference type="Gene3D" id="3.40.630.10">
    <property type="entry name" value="Zn peptidases"/>
    <property type="match status" value="1"/>
</dbReference>
<evidence type="ECO:0000256" key="3">
    <source>
        <dbReference type="ARBA" id="ARBA00022670"/>
    </source>
</evidence>
<protein>
    <submittedName>
        <fullName evidence="10">Zinc carboxypeptidase</fullName>
    </submittedName>
</protein>
<feature type="domain" description="Peptidase M14" evidence="9">
    <location>
        <begin position="153"/>
        <end position="458"/>
    </location>
</feature>
<evidence type="ECO:0000259" key="9">
    <source>
        <dbReference type="PROSITE" id="PS52035"/>
    </source>
</evidence>
<dbReference type="GO" id="GO:0008270">
    <property type="term" value="F:zinc ion binding"/>
    <property type="evidence" value="ECO:0007669"/>
    <property type="project" value="InterPro"/>
</dbReference>
<feature type="active site" description="Proton donor/acceptor" evidence="7">
    <location>
        <position position="422"/>
    </location>
</feature>
<dbReference type="InterPro" id="IPR000834">
    <property type="entry name" value="Peptidase_M14"/>
</dbReference>
<dbReference type="PANTHER" id="PTHR11705:SF143">
    <property type="entry name" value="SLL0236 PROTEIN"/>
    <property type="match status" value="1"/>
</dbReference>
<evidence type="ECO:0000256" key="7">
    <source>
        <dbReference type="PROSITE-ProRule" id="PRU01379"/>
    </source>
</evidence>
<keyword evidence="4" id="KW-0378">Hydrolase</keyword>
<dbReference type="STRING" id="526729.SAMN04324258_3389"/>
<keyword evidence="5" id="KW-0862">Zinc</keyword>
<evidence type="ECO:0000256" key="1">
    <source>
        <dbReference type="ARBA" id="ARBA00001947"/>
    </source>
</evidence>
<keyword evidence="3" id="KW-0645">Protease</keyword>
<evidence type="ECO:0000256" key="6">
    <source>
        <dbReference type="ARBA" id="ARBA00023049"/>
    </source>
</evidence>
<name>A0A1T5LGW0_9MICO</name>
<dbReference type="RefSeq" id="WP_176168914.1">
    <property type="nucleotide sequence ID" value="NZ_FUZQ01000006.1"/>
</dbReference>
<organism evidence="10 11">
    <name type="scientific">Krasilnikoviella flava</name>
    <dbReference type="NCBI Taxonomy" id="526729"/>
    <lineage>
        <taxon>Bacteria</taxon>
        <taxon>Bacillati</taxon>
        <taxon>Actinomycetota</taxon>
        <taxon>Actinomycetes</taxon>
        <taxon>Micrococcales</taxon>
        <taxon>Promicromonosporaceae</taxon>
        <taxon>Krasilnikoviella</taxon>
    </lineage>
</organism>
<proteinExistence type="inferred from homology"/>
<evidence type="ECO:0000313" key="10">
    <source>
        <dbReference type="EMBL" id="SKC75231.1"/>
    </source>
</evidence>
<dbReference type="PROSITE" id="PS52035">
    <property type="entry name" value="PEPTIDASE_M14"/>
    <property type="match status" value="1"/>
</dbReference>
<sequence>MNSTLRHHEKHENSTRRRRAGRLAATAVATSTLTALALAASAASEQPAAPDAASAPVAGLQIATVSAATPAQKQRLLSTGLDVLDVETPRAEVLLYGEADRQRLERGGWRFDVEPAAAQLEDLREARATEDRAQAAVTDDPSKASSLPTGRVSYRDLETVNAELHDLAEEHPEQVRLFEMPRTSLVGRPIYGVEIAGDVAAEDGDPVFLLTGVHHAREWPTLELTTEFATEAVTSYGSDPEITALMDSARMIVVPVVNPDGYVISRELINEMKRKNCRVRPGVVPTWEECVATTGDLGVDPNRNYGPFWGGPGSSVETSAGNHHGAHPYSEPEIANMRDLIDSHQVTVAVNAHTPDARLLRAPSSPLEPVPADVDLYDGLAQELGSLLGWKAGPWPEVYYDASGTAEEHGLYVNGTFGFTPELMPGFSGLQRFHPPYEYVPQQYWGTGEYEGSSARAAFLRAWQAAADPALHSVVTGTAPRGIELTVRKDVTVESSATPVADGGTLESDHELVSTLEVPTSGRFEWHLLPSLRQSQESSTLLEESWTISCRNPAGKPVRSVEVTLARGDTAEVDLSRCPKGPRR</sequence>
<dbReference type="EMBL" id="FUZQ01000006">
    <property type="protein sequence ID" value="SKC75231.1"/>
    <property type="molecule type" value="Genomic_DNA"/>
</dbReference>
<keyword evidence="11" id="KW-1185">Reference proteome</keyword>
<comment type="similarity">
    <text evidence="2 7">Belongs to the peptidase M14 family.</text>
</comment>
<evidence type="ECO:0000256" key="4">
    <source>
        <dbReference type="ARBA" id="ARBA00022801"/>
    </source>
</evidence>
<dbReference type="GO" id="GO:0005615">
    <property type="term" value="C:extracellular space"/>
    <property type="evidence" value="ECO:0007669"/>
    <property type="project" value="TreeGrafter"/>
</dbReference>
<reference evidence="10 11" key="1">
    <citation type="submission" date="2017-02" db="EMBL/GenBank/DDBJ databases">
        <authorList>
            <person name="Peterson S.W."/>
        </authorList>
    </citation>
    <scope>NUCLEOTIDE SEQUENCE [LARGE SCALE GENOMIC DNA]</scope>
    <source>
        <strain evidence="10 11">DSM 21481</strain>
    </source>
</reference>
<dbReference type="GO" id="GO:0004181">
    <property type="term" value="F:metallocarboxypeptidase activity"/>
    <property type="evidence" value="ECO:0007669"/>
    <property type="project" value="InterPro"/>
</dbReference>
<comment type="cofactor">
    <cofactor evidence="1">
        <name>Zn(2+)</name>
        <dbReference type="ChEBI" id="CHEBI:29105"/>
    </cofactor>
</comment>
<keyword evidence="10" id="KW-0121">Carboxypeptidase</keyword>
<evidence type="ECO:0000256" key="2">
    <source>
        <dbReference type="ARBA" id="ARBA00005988"/>
    </source>
</evidence>
<dbReference type="GO" id="GO:0006508">
    <property type="term" value="P:proteolysis"/>
    <property type="evidence" value="ECO:0007669"/>
    <property type="project" value="UniProtKB-KW"/>
</dbReference>
<gene>
    <name evidence="10" type="ORF">SAMN04324258_3389</name>
</gene>
<dbReference type="AlphaFoldDB" id="A0A1T5LGW0"/>
<evidence type="ECO:0000313" key="11">
    <source>
        <dbReference type="Proteomes" id="UP000189777"/>
    </source>
</evidence>
<keyword evidence="6" id="KW-0482">Metalloprotease</keyword>
<feature type="region of interest" description="Disordered" evidence="8">
    <location>
        <begin position="1"/>
        <end position="21"/>
    </location>
</feature>
<dbReference type="Proteomes" id="UP000189777">
    <property type="component" value="Unassembled WGS sequence"/>
</dbReference>
<accession>A0A1T5LGW0</accession>
<evidence type="ECO:0000256" key="8">
    <source>
        <dbReference type="SAM" id="MobiDB-lite"/>
    </source>
</evidence>
<dbReference type="SMART" id="SM00631">
    <property type="entry name" value="Zn_pept"/>
    <property type="match status" value="1"/>
</dbReference>
<dbReference type="PANTHER" id="PTHR11705">
    <property type="entry name" value="PROTEASE FAMILY M14 CARBOXYPEPTIDASE A,B"/>
    <property type="match status" value="1"/>
</dbReference>
<dbReference type="SUPFAM" id="SSF53187">
    <property type="entry name" value="Zn-dependent exopeptidases"/>
    <property type="match status" value="1"/>
</dbReference>
<dbReference type="Pfam" id="PF00246">
    <property type="entry name" value="Peptidase_M14"/>
    <property type="match status" value="1"/>
</dbReference>
<evidence type="ECO:0000256" key="5">
    <source>
        <dbReference type="ARBA" id="ARBA00022833"/>
    </source>
</evidence>